<dbReference type="Proteomes" id="UP000664940">
    <property type="component" value="Unassembled WGS sequence"/>
</dbReference>
<accession>A0A834DQI4</accession>
<evidence type="ECO:0000313" key="1">
    <source>
        <dbReference type="EMBL" id="KAF6088444.1"/>
    </source>
</evidence>
<dbReference type="AlphaFoldDB" id="A0A834DQI4"/>
<proteinExistence type="predicted"/>
<gene>
    <name evidence="1" type="ORF">HJG60_008269</name>
</gene>
<reference evidence="1 2" key="1">
    <citation type="journal article" date="2020" name="Nature">
        <title>Six reference-quality genomes reveal evolution of bat adaptations.</title>
        <authorList>
            <person name="Jebb D."/>
            <person name="Huang Z."/>
            <person name="Pippel M."/>
            <person name="Hughes G.M."/>
            <person name="Lavrichenko K."/>
            <person name="Devanna P."/>
            <person name="Winkler S."/>
            <person name="Jermiin L.S."/>
            <person name="Skirmuntt E.C."/>
            <person name="Katzourakis A."/>
            <person name="Burkitt-Gray L."/>
            <person name="Ray D.A."/>
            <person name="Sullivan K.A.M."/>
            <person name="Roscito J.G."/>
            <person name="Kirilenko B.M."/>
            <person name="Davalos L.M."/>
            <person name="Corthals A.P."/>
            <person name="Power M.L."/>
            <person name="Jones G."/>
            <person name="Ransome R.D."/>
            <person name="Dechmann D.K.N."/>
            <person name="Locatelli A.G."/>
            <person name="Puechmaille S.J."/>
            <person name="Fedrigo O."/>
            <person name="Jarvis E.D."/>
            <person name="Hiller M."/>
            <person name="Vernes S.C."/>
            <person name="Myers E.W."/>
            <person name="Teeling E.C."/>
        </authorList>
    </citation>
    <scope>NUCLEOTIDE SEQUENCE [LARGE SCALE GENOMIC DNA]</scope>
    <source>
        <strain evidence="1">Bat1K_MPI-CBG_1</strain>
    </source>
</reference>
<evidence type="ECO:0000313" key="2">
    <source>
        <dbReference type="Proteomes" id="UP000664940"/>
    </source>
</evidence>
<protein>
    <submittedName>
        <fullName evidence="1">Uncharacterized protein</fullName>
    </submittedName>
</protein>
<comment type="caution">
    <text evidence="1">The sequence shown here is derived from an EMBL/GenBank/DDBJ whole genome shotgun (WGS) entry which is preliminary data.</text>
</comment>
<name>A0A834DQI4_9CHIR</name>
<organism evidence="1 2">
    <name type="scientific">Phyllostomus discolor</name>
    <name type="common">pale spear-nosed bat</name>
    <dbReference type="NCBI Taxonomy" id="89673"/>
    <lineage>
        <taxon>Eukaryota</taxon>
        <taxon>Metazoa</taxon>
        <taxon>Chordata</taxon>
        <taxon>Craniata</taxon>
        <taxon>Vertebrata</taxon>
        <taxon>Euteleostomi</taxon>
        <taxon>Mammalia</taxon>
        <taxon>Eutheria</taxon>
        <taxon>Laurasiatheria</taxon>
        <taxon>Chiroptera</taxon>
        <taxon>Yangochiroptera</taxon>
        <taxon>Phyllostomidae</taxon>
        <taxon>Phyllostominae</taxon>
        <taxon>Phyllostomus</taxon>
    </lineage>
</organism>
<dbReference type="EMBL" id="JABVXQ010000010">
    <property type="protein sequence ID" value="KAF6088444.1"/>
    <property type="molecule type" value="Genomic_DNA"/>
</dbReference>
<sequence>MFTGSITKHVSVSITRTALPVLLTPHCHPVPLRARGLIGSLQGGSRVQTQTSGNRESLKNRQKIVSLEFMGKLSASQMSMRSLVFVDDLYVDKGHKMKHYSKFYSLENILSANAWWEINLYLFPYLRKST</sequence>